<sequence length="417" mass="47581">METKSIAYVAPYVDEQLHQKRGYSSKHTAGNKKIDCILHALEEGDNQITVISPLLLKKNTFRFFSADRYSIGHRSEVIYPATVDAKFISLFLTLFTTFFQLVRWNRAHKGESRAVIFYNYRLETALPAMLFKMLYRVPLIVEYEDGIYAVTETNKYYKKLTVMVEKFANKLLDGAVLVTSVLKKRIRTDNYTVVRGGTVHPAKLKPVQEVNLGTADRPFRMVYSGRLDYDRGIEILLEALPHVNTERMIQLDITGYGPLEEKVKQFIASQSNARINITFHGFLDDNDYAALMEQADLFVNTQREKILFSECSFPSKVVEYIKYGKLVLTSGVSDINLINQNMFVTYGNDNAQELAAAINEILRHPAQYSLYPARAMQWLISDCSHKVVADKLDKVLNRAINGGTQEKVVYSESTSMK</sequence>
<evidence type="ECO:0000313" key="3">
    <source>
        <dbReference type="Proteomes" id="UP001220509"/>
    </source>
</evidence>
<dbReference type="GO" id="GO:0016757">
    <property type="term" value="F:glycosyltransferase activity"/>
    <property type="evidence" value="ECO:0007669"/>
    <property type="project" value="UniProtKB-KW"/>
</dbReference>
<gene>
    <name evidence="2" type="ORF">PQ456_02425</name>
</gene>
<dbReference type="Proteomes" id="UP001220509">
    <property type="component" value="Chromosome"/>
</dbReference>
<evidence type="ECO:0000313" key="2">
    <source>
        <dbReference type="EMBL" id="WCT56409.1"/>
    </source>
</evidence>
<reference evidence="2 3" key="1">
    <citation type="submission" date="2023-02" db="EMBL/GenBank/DDBJ databases">
        <title>Genome sequence of Paenibacillus kyungheensis KACC 18744.</title>
        <authorList>
            <person name="Kim S."/>
            <person name="Heo J."/>
            <person name="Kwon S.-W."/>
        </authorList>
    </citation>
    <scope>NUCLEOTIDE SEQUENCE [LARGE SCALE GENOMIC DNA]</scope>
    <source>
        <strain evidence="2 3">KACC 18744</strain>
    </source>
</reference>
<dbReference type="AlphaFoldDB" id="A0AAX3M2B6"/>
<dbReference type="Pfam" id="PF13692">
    <property type="entry name" value="Glyco_trans_1_4"/>
    <property type="match status" value="1"/>
</dbReference>
<dbReference type="EC" id="2.4.-.-" evidence="2"/>
<keyword evidence="3" id="KW-1185">Reference proteome</keyword>
<name>A0AAX3M2B6_9BACL</name>
<dbReference type="SUPFAM" id="SSF53756">
    <property type="entry name" value="UDP-Glycosyltransferase/glycogen phosphorylase"/>
    <property type="match status" value="1"/>
</dbReference>
<accession>A0AAX3M2B6</accession>
<dbReference type="EMBL" id="CP117416">
    <property type="protein sequence ID" value="WCT56409.1"/>
    <property type="molecule type" value="Genomic_DNA"/>
</dbReference>
<evidence type="ECO:0000256" key="1">
    <source>
        <dbReference type="ARBA" id="ARBA00022679"/>
    </source>
</evidence>
<dbReference type="KEGG" id="pka:PQ456_02425"/>
<proteinExistence type="predicted"/>
<dbReference type="GO" id="GO:0009103">
    <property type="term" value="P:lipopolysaccharide biosynthetic process"/>
    <property type="evidence" value="ECO:0007669"/>
    <property type="project" value="TreeGrafter"/>
</dbReference>
<dbReference type="Gene3D" id="3.40.50.2000">
    <property type="entry name" value="Glycogen Phosphorylase B"/>
    <property type="match status" value="1"/>
</dbReference>
<keyword evidence="1 2" id="KW-0808">Transferase</keyword>
<organism evidence="2 3">
    <name type="scientific">Paenibacillus kyungheensis</name>
    <dbReference type="NCBI Taxonomy" id="1452732"/>
    <lineage>
        <taxon>Bacteria</taxon>
        <taxon>Bacillati</taxon>
        <taxon>Bacillota</taxon>
        <taxon>Bacilli</taxon>
        <taxon>Bacillales</taxon>
        <taxon>Paenibacillaceae</taxon>
        <taxon>Paenibacillus</taxon>
    </lineage>
</organism>
<dbReference type="PANTHER" id="PTHR46401:SF2">
    <property type="entry name" value="GLYCOSYLTRANSFERASE WBBK-RELATED"/>
    <property type="match status" value="1"/>
</dbReference>
<dbReference type="RefSeq" id="WP_273614700.1">
    <property type="nucleotide sequence ID" value="NZ_CP117416.1"/>
</dbReference>
<dbReference type="PANTHER" id="PTHR46401">
    <property type="entry name" value="GLYCOSYLTRANSFERASE WBBK-RELATED"/>
    <property type="match status" value="1"/>
</dbReference>
<keyword evidence="2" id="KW-0328">Glycosyltransferase</keyword>
<protein>
    <submittedName>
        <fullName evidence="2">Glycosyltransferase</fullName>
        <ecNumber evidence="2">2.4.-.-</ecNumber>
    </submittedName>
</protein>